<feature type="transmembrane region" description="Helical" evidence="2">
    <location>
        <begin position="232"/>
        <end position="253"/>
    </location>
</feature>
<feature type="domain" description="Threonine/serine exporter-like N-terminal" evidence="3">
    <location>
        <begin position="47"/>
        <end position="285"/>
    </location>
</feature>
<proteinExistence type="inferred from homology"/>
<evidence type="ECO:0000259" key="3">
    <source>
        <dbReference type="Pfam" id="PF06738"/>
    </source>
</evidence>
<dbReference type="RefSeq" id="WP_067497253.1">
    <property type="nucleotide sequence ID" value="NZ_JBHXPO010000002.1"/>
</dbReference>
<keyword evidence="2" id="KW-0812">Transmembrane</keyword>
<gene>
    <name evidence="4" type="ORF">DFR75_1012373</name>
</gene>
<organism evidence="4 5">
    <name type="scientific">Nocardia ignorata</name>
    <dbReference type="NCBI Taxonomy" id="145285"/>
    <lineage>
        <taxon>Bacteria</taxon>
        <taxon>Bacillati</taxon>
        <taxon>Actinomycetota</taxon>
        <taxon>Actinomycetes</taxon>
        <taxon>Mycobacteriales</taxon>
        <taxon>Nocardiaceae</taxon>
        <taxon>Nocardia</taxon>
    </lineage>
</organism>
<keyword evidence="2" id="KW-1133">Transmembrane helix</keyword>
<feature type="transmembrane region" description="Helical" evidence="2">
    <location>
        <begin position="326"/>
        <end position="343"/>
    </location>
</feature>
<feature type="transmembrane region" description="Helical" evidence="2">
    <location>
        <begin position="265"/>
        <end position="287"/>
    </location>
</feature>
<dbReference type="GO" id="GO:0022857">
    <property type="term" value="F:transmembrane transporter activity"/>
    <property type="evidence" value="ECO:0007669"/>
    <property type="project" value="InterPro"/>
</dbReference>
<dbReference type="EMBL" id="SNXK01000001">
    <property type="protein sequence ID" value="TDP43251.1"/>
    <property type="molecule type" value="Genomic_DNA"/>
</dbReference>
<keyword evidence="2" id="KW-0472">Membrane</keyword>
<dbReference type="PANTHER" id="PTHR31082:SF4">
    <property type="entry name" value="PHEROMONE-REGULATED MEMBRANE PROTEIN 10"/>
    <property type="match status" value="1"/>
</dbReference>
<evidence type="ECO:0000256" key="2">
    <source>
        <dbReference type="SAM" id="Phobius"/>
    </source>
</evidence>
<dbReference type="Proteomes" id="UP000295087">
    <property type="component" value="Unassembled WGS sequence"/>
</dbReference>
<comment type="similarity">
    <text evidence="1">Belongs to the ThrE exporter (TC 2.A.79) family.</text>
</comment>
<accession>A0A4R6PWB2</accession>
<feature type="transmembrane region" description="Helical" evidence="2">
    <location>
        <begin position="379"/>
        <end position="397"/>
    </location>
</feature>
<dbReference type="AlphaFoldDB" id="A0A4R6PWB2"/>
<feature type="transmembrane region" description="Helical" evidence="2">
    <location>
        <begin position="207"/>
        <end position="226"/>
    </location>
</feature>
<dbReference type="InterPro" id="IPR010619">
    <property type="entry name" value="ThrE-like_N"/>
</dbReference>
<name>A0A4R6PWB2_NOCIG</name>
<feature type="transmembrane region" description="Helical" evidence="2">
    <location>
        <begin position="409"/>
        <end position="432"/>
    </location>
</feature>
<sequence length="481" mass="50212">MASEHRISTWAAARKRVAEAVATTRAQYPGRPAPVDDPPVPADLLNLLCRLGVALVGSGETSQGVQQILDRLSKRYATDNIHFIVLPTAVFVRVRTHEGSAVDMLDARVGTLPLDQIAGLYKLIDKIEQDAPPPAEASADLDKILSAKPGSPPLVILLGHVVLTVGIGMMLNPGARALVGYVVLGLIVGSLTQLADRFRLLKSSLPVVAAAVVAMLSFGFPGALAGGQPQQLLIPAVATLLPGAMLTNGTIELSTGSMVAGASRLVYGINMLFLLAFGLFVGISLLGQLQTVPVSSAQLGWWAPLLGVLLIGYGHSWRSSAPQNSVGWLLLVLYITYLAQFAGKALSGPLTGTFLGGLVAVPAAYLIRNRKNAPPTQVAFLPAFWMLVPGGISLTGISELVMRTHGGAASGGLEVIASALLSVMSIALGVMVGSGLRASYPPHVGPILDSIVPRAHLPWHHTADARHAAEARRHGDPDSSG</sequence>
<dbReference type="InterPro" id="IPR051361">
    <property type="entry name" value="ThrE/Ser_Exporter"/>
</dbReference>
<comment type="caution">
    <text evidence="4">The sequence shown here is derived from an EMBL/GenBank/DDBJ whole genome shotgun (WGS) entry which is preliminary data.</text>
</comment>
<evidence type="ECO:0000313" key="4">
    <source>
        <dbReference type="EMBL" id="TDP43251.1"/>
    </source>
</evidence>
<feature type="transmembrane region" description="Helical" evidence="2">
    <location>
        <begin position="299"/>
        <end position="314"/>
    </location>
</feature>
<feature type="transmembrane region" description="Helical" evidence="2">
    <location>
        <begin position="153"/>
        <end position="171"/>
    </location>
</feature>
<feature type="transmembrane region" description="Helical" evidence="2">
    <location>
        <begin position="177"/>
        <end position="195"/>
    </location>
</feature>
<evidence type="ECO:0000256" key="1">
    <source>
        <dbReference type="ARBA" id="ARBA00034125"/>
    </source>
</evidence>
<dbReference type="PANTHER" id="PTHR31082">
    <property type="entry name" value="PHEROMONE-REGULATED MEMBRANE PROTEIN 10"/>
    <property type="match status" value="1"/>
</dbReference>
<feature type="transmembrane region" description="Helical" evidence="2">
    <location>
        <begin position="349"/>
        <end position="367"/>
    </location>
</feature>
<protein>
    <submittedName>
        <fullName evidence="4">Uncharacterized membrane protein YjjP (DUF1212 family)</fullName>
    </submittedName>
</protein>
<evidence type="ECO:0000313" key="5">
    <source>
        <dbReference type="Proteomes" id="UP000295087"/>
    </source>
</evidence>
<reference evidence="4 5" key="1">
    <citation type="submission" date="2019-03" db="EMBL/GenBank/DDBJ databases">
        <title>Genomic Encyclopedia of Type Strains, Phase IV (KMG-IV): sequencing the most valuable type-strain genomes for metagenomic binning, comparative biology and taxonomic classification.</title>
        <authorList>
            <person name="Goeker M."/>
        </authorList>
    </citation>
    <scope>NUCLEOTIDE SEQUENCE [LARGE SCALE GENOMIC DNA]</scope>
    <source>
        <strain evidence="4 5">DSM 44496</strain>
    </source>
</reference>
<keyword evidence="5" id="KW-1185">Reference proteome</keyword>
<dbReference type="Pfam" id="PF06738">
    <property type="entry name" value="ThrE"/>
    <property type="match status" value="1"/>
</dbReference>